<evidence type="ECO:0000313" key="2">
    <source>
        <dbReference type="Proteomes" id="UP001060085"/>
    </source>
</evidence>
<comment type="caution">
    <text evidence="1">The sequence shown here is derived from an EMBL/GenBank/DDBJ whole genome shotgun (WGS) entry which is preliminary data.</text>
</comment>
<sequence>MNQSMYPMIRKINRTNLEINKNTQFLVSIFNNLFLQSLVTFARSNERSPVLSLARTKNGVNKVRPGRRRADDDLGPVTDRISRVHGRTVTTSSRGTRRRHSTFDLPATPTPFAPGFQHGTSAPGTHGYSHADFGISSSEPYIGRPAYRVCKGDRGFEGDRGPGEKHDRVRSLYIEGEADEGSDDDGDSGDDDQDEGSWFIEVPIALHGTHRESGGRHHVLMQRSLVGAGVDISVLSHVCTCS</sequence>
<organism evidence="1 2">
    <name type="scientific">Catharanthus roseus</name>
    <name type="common">Madagascar periwinkle</name>
    <name type="synonym">Vinca rosea</name>
    <dbReference type="NCBI Taxonomy" id="4058"/>
    <lineage>
        <taxon>Eukaryota</taxon>
        <taxon>Viridiplantae</taxon>
        <taxon>Streptophyta</taxon>
        <taxon>Embryophyta</taxon>
        <taxon>Tracheophyta</taxon>
        <taxon>Spermatophyta</taxon>
        <taxon>Magnoliopsida</taxon>
        <taxon>eudicotyledons</taxon>
        <taxon>Gunneridae</taxon>
        <taxon>Pentapetalae</taxon>
        <taxon>asterids</taxon>
        <taxon>lamiids</taxon>
        <taxon>Gentianales</taxon>
        <taxon>Apocynaceae</taxon>
        <taxon>Rauvolfioideae</taxon>
        <taxon>Vinceae</taxon>
        <taxon>Catharanthinae</taxon>
        <taxon>Catharanthus</taxon>
    </lineage>
</organism>
<accession>A0ACC0B7N9</accession>
<gene>
    <name evidence="1" type="ORF">M9H77_18522</name>
</gene>
<dbReference type="Proteomes" id="UP001060085">
    <property type="component" value="Linkage Group LG04"/>
</dbReference>
<name>A0ACC0B7N9_CATRO</name>
<proteinExistence type="predicted"/>
<keyword evidence="2" id="KW-1185">Reference proteome</keyword>
<dbReference type="EMBL" id="CM044704">
    <property type="protein sequence ID" value="KAI5668669.1"/>
    <property type="molecule type" value="Genomic_DNA"/>
</dbReference>
<reference evidence="2" key="1">
    <citation type="journal article" date="2023" name="Nat. Plants">
        <title>Single-cell RNA sequencing provides a high-resolution roadmap for understanding the multicellular compartmentation of specialized metabolism.</title>
        <authorList>
            <person name="Sun S."/>
            <person name="Shen X."/>
            <person name="Li Y."/>
            <person name="Li Y."/>
            <person name="Wang S."/>
            <person name="Li R."/>
            <person name="Zhang H."/>
            <person name="Shen G."/>
            <person name="Guo B."/>
            <person name="Wei J."/>
            <person name="Xu J."/>
            <person name="St-Pierre B."/>
            <person name="Chen S."/>
            <person name="Sun C."/>
        </authorList>
    </citation>
    <scope>NUCLEOTIDE SEQUENCE [LARGE SCALE GENOMIC DNA]</scope>
</reference>
<evidence type="ECO:0000313" key="1">
    <source>
        <dbReference type="EMBL" id="KAI5668669.1"/>
    </source>
</evidence>
<protein>
    <submittedName>
        <fullName evidence="1">Uncharacterized protein</fullName>
    </submittedName>
</protein>